<dbReference type="OrthoDB" id="1077582at2759"/>
<dbReference type="Proteomes" id="UP000799118">
    <property type="component" value="Unassembled WGS sequence"/>
</dbReference>
<sequence>MDSAQTVSATATIFGTFNGLSSSFSDFFNRVIPVAGQGLGGIHWHSLSLALARRATATIASALEDYCRLSQMYYTLAILGAVLLRLSAPEDWPPLFGSWGEAWSVRNFWGRTWHQMIRRLCVSPGRSSQKLSGYPPNRDQYQLHLSSYTLHSSFLGSFILSVTIASTNPFPTRAKIKTRLSISVAITLEEVVMRVWASASGGYSAAEQLLSGRSRIRILAFRAIGYLWVLGWFMMTMPLLLDSESNS</sequence>
<dbReference type="AlphaFoldDB" id="A0A6A4HCT6"/>
<reference evidence="7" key="1">
    <citation type="journal article" date="2019" name="Environ. Microbiol.">
        <title>Fungal ecological strategies reflected in gene transcription - a case study of two litter decomposers.</title>
        <authorList>
            <person name="Barbi F."/>
            <person name="Kohler A."/>
            <person name="Barry K."/>
            <person name="Baskaran P."/>
            <person name="Daum C."/>
            <person name="Fauchery L."/>
            <person name="Ihrmark K."/>
            <person name="Kuo A."/>
            <person name="LaButti K."/>
            <person name="Lipzen A."/>
            <person name="Morin E."/>
            <person name="Grigoriev I.V."/>
            <person name="Henrissat B."/>
            <person name="Lindahl B."/>
            <person name="Martin F."/>
        </authorList>
    </citation>
    <scope>NUCLEOTIDE SEQUENCE</scope>
    <source>
        <strain evidence="7">JB14</strain>
    </source>
</reference>
<evidence type="ECO:0000256" key="2">
    <source>
        <dbReference type="ARBA" id="ARBA00022692"/>
    </source>
</evidence>
<keyword evidence="4 5" id="KW-0472">Membrane</keyword>
<evidence type="ECO:0000313" key="8">
    <source>
        <dbReference type="Proteomes" id="UP000799118"/>
    </source>
</evidence>
<gene>
    <name evidence="7" type="ORF">BT96DRAFT_1043167</name>
</gene>
<accession>A0A6A4HCT6</accession>
<name>A0A6A4HCT6_9AGAR</name>
<comment type="subcellular location">
    <subcellularLocation>
        <location evidence="1">Membrane</location>
        <topology evidence="1">Multi-pass membrane protein</topology>
    </subcellularLocation>
</comment>
<keyword evidence="2 5" id="KW-0812">Transmembrane</keyword>
<evidence type="ECO:0000256" key="1">
    <source>
        <dbReference type="ARBA" id="ARBA00004141"/>
    </source>
</evidence>
<evidence type="ECO:0000256" key="5">
    <source>
        <dbReference type="SAM" id="Phobius"/>
    </source>
</evidence>
<protein>
    <recommendedName>
        <fullName evidence="6">Wax synthase domain-containing protein</fullName>
    </recommendedName>
</protein>
<dbReference type="EMBL" id="ML769525">
    <property type="protein sequence ID" value="KAE9395791.1"/>
    <property type="molecule type" value="Genomic_DNA"/>
</dbReference>
<feature type="domain" description="Wax synthase" evidence="6">
    <location>
        <begin position="92"/>
        <end position="127"/>
    </location>
</feature>
<organism evidence="7 8">
    <name type="scientific">Gymnopus androsaceus JB14</name>
    <dbReference type="NCBI Taxonomy" id="1447944"/>
    <lineage>
        <taxon>Eukaryota</taxon>
        <taxon>Fungi</taxon>
        <taxon>Dikarya</taxon>
        <taxon>Basidiomycota</taxon>
        <taxon>Agaricomycotina</taxon>
        <taxon>Agaricomycetes</taxon>
        <taxon>Agaricomycetidae</taxon>
        <taxon>Agaricales</taxon>
        <taxon>Marasmiineae</taxon>
        <taxon>Omphalotaceae</taxon>
        <taxon>Gymnopus</taxon>
    </lineage>
</organism>
<evidence type="ECO:0000259" key="6">
    <source>
        <dbReference type="Pfam" id="PF13813"/>
    </source>
</evidence>
<keyword evidence="8" id="KW-1185">Reference proteome</keyword>
<evidence type="ECO:0000313" key="7">
    <source>
        <dbReference type="EMBL" id="KAE9395791.1"/>
    </source>
</evidence>
<feature type="transmembrane region" description="Helical" evidence="5">
    <location>
        <begin position="219"/>
        <end position="241"/>
    </location>
</feature>
<proteinExistence type="predicted"/>
<keyword evidence="3 5" id="KW-1133">Transmembrane helix</keyword>
<evidence type="ECO:0000256" key="4">
    <source>
        <dbReference type="ARBA" id="ARBA00023136"/>
    </source>
</evidence>
<evidence type="ECO:0000256" key="3">
    <source>
        <dbReference type="ARBA" id="ARBA00022989"/>
    </source>
</evidence>
<dbReference type="Pfam" id="PF13813">
    <property type="entry name" value="MBOAT_2"/>
    <property type="match status" value="1"/>
</dbReference>
<dbReference type="GO" id="GO:0016020">
    <property type="term" value="C:membrane"/>
    <property type="evidence" value="ECO:0007669"/>
    <property type="project" value="UniProtKB-SubCell"/>
</dbReference>
<dbReference type="InterPro" id="IPR032805">
    <property type="entry name" value="Wax_synthase_dom"/>
</dbReference>